<name>A0AAT9JFM0_9MONO</name>
<proteinExistence type="predicted"/>
<feature type="compositionally biased region" description="Basic and acidic residues" evidence="1">
    <location>
        <begin position="7"/>
        <end position="29"/>
    </location>
</feature>
<organism evidence="2">
    <name type="scientific">Cryptotermes secundus lispivirus 1</name>
    <dbReference type="NCBI Taxonomy" id="3133545"/>
    <lineage>
        <taxon>Viruses</taxon>
        <taxon>Riboviria</taxon>
        <taxon>Orthornavirae</taxon>
        <taxon>Negarnaviricota</taxon>
        <taxon>Haploviricotina</taxon>
        <taxon>Monjiviricetes</taxon>
        <taxon>Mononegavirales</taxon>
        <taxon>Lispiviridae</taxon>
    </lineage>
</organism>
<accession>A0AAT9JFM0</accession>
<feature type="region of interest" description="Disordered" evidence="1">
    <location>
        <begin position="1"/>
        <end position="52"/>
    </location>
</feature>
<evidence type="ECO:0000256" key="1">
    <source>
        <dbReference type="SAM" id="MobiDB-lite"/>
    </source>
</evidence>
<evidence type="ECO:0000313" key="2">
    <source>
        <dbReference type="EMBL" id="DBA56607.1"/>
    </source>
</evidence>
<dbReference type="EMBL" id="BK067114">
    <property type="protein sequence ID" value="DBA56607.1"/>
    <property type="molecule type" value="Viral_cRNA"/>
</dbReference>
<sequence length="184" mass="21369">MLRKTKNNKDRTFIHKRQEEEEKKIKEGAHNSSPTIKCSELHPKKHSRETSKKMSILSESEFFTKIIDFGYKLRSVRTGYVFRGFTQLGRIINTETSEESIKRSVKSWIKNIIVVKGPQPHLIAYIEIPDTQDIVQVDFATKYFIVGLSTNLGLPAYELNTDELEIIDFDIYVRRQPVSFTTLV</sequence>
<protein>
    <submittedName>
        <fullName evidence="2">Uncharacterized protein</fullName>
    </submittedName>
</protein>
<reference evidence="2" key="1">
    <citation type="journal article" date="2024" name="Microb. Genom.">
        <title>The hidden RNA viruses in Blattodea (cockroach and termite).</title>
        <authorList>
            <person name="Fan J."/>
            <person name="Jiang S."/>
            <person name="Li W."/>
            <person name="Li J."/>
            <person name="Pang R."/>
            <person name="Wu H."/>
        </authorList>
    </citation>
    <scope>NUCLEOTIDE SEQUENCE</scope>
    <source>
        <strain evidence="2">AUS2011</strain>
    </source>
</reference>